<dbReference type="GO" id="GO:0003988">
    <property type="term" value="F:acetyl-CoA C-acyltransferase activity"/>
    <property type="evidence" value="ECO:0007669"/>
    <property type="project" value="UniProtKB-ARBA"/>
</dbReference>
<evidence type="ECO:0000313" key="8">
    <source>
        <dbReference type="Proteomes" id="UP000283458"/>
    </source>
</evidence>
<comment type="similarity">
    <text evidence="1 4">Belongs to the thiolase-like superfamily. Thiolase family.</text>
</comment>
<evidence type="ECO:0000256" key="4">
    <source>
        <dbReference type="RuleBase" id="RU003557"/>
    </source>
</evidence>
<dbReference type="Proteomes" id="UP000283458">
    <property type="component" value="Unassembled WGS sequence"/>
</dbReference>
<dbReference type="InterPro" id="IPR020617">
    <property type="entry name" value="Thiolase_C"/>
</dbReference>
<comment type="caution">
    <text evidence="7">The sequence shown here is derived from an EMBL/GenBank/DDBJ whole genome shotgun (WGS) entry which is preliminary data.</text>
</comment>
<name>A0A418VRP2_9PROT</name>
<sequence length="390" mass="39793">MSDRAIIVAARRSPVGRVGGSLRELPVEALAAPVIRAVLADAGLDGAEVDDVLLGNAVGPGGNVARLSALAAGLPVSVPGVTVDRQCGSGLEAINLAARLIQAGAGDVFLAGGVESVSTAPWRVAKPTSLYRSPVFYDRARFAPDCVGDPSMGEAAENVAAAYGISRDRQDSYALASHRKAVAAQEAGRFAREMVPMILPDGRIIDRDECPRADSSLAKLASLPPVFRDGGSVTAGNACPVNDGAAVVVVVSERKFRALGLTRGLWVVDSQAAGVDPKLLGTGPIPAVKKLLARHPGLSVADIDLIEFNEAFAAQVLASLDALGVDEARVCVGGGALALGHPYGASGAILMTRLFSEILTPTGSARPRRGLATLGIGGGLGLATLVEPIP</sequence>
<dbReference type="OrthoDB" id="9764638at2"/>
<dbReference type="Gene3D" id="3.40.47.10">
    <property type="match status" value="1"/>
</dbReference>
<keyword evidence="8" id="KW-1185">Reference proteome</keyword>
<feature type="domain" description="Thiolase C-terminal" evidence="6">
    <location>
        <begin position="268"/>
        <end position="387"/>
    </location>
</feature>
<dbReference type="CDD" id="cd00751">
    <property type="entry name" value="thiolase"/>
    <property type="match status" value="1"/>
</dbReference>
<evidence type="ECO:0000313" key="7">
    <source>
        <dbReference type="EMBL" id="RJF79142.1"/>
    </source>
</evidence>
<dbReference type="EMBL" id="QYUL01000003">
    <property type="protein sequence ID" value="RJF79142.1"/>
    <property type="molecule type" value="Genomic_DNA"/>
</dbReference>
<protein>
    <submittedName>
        <fullName evidence="7">Thiolase family protein</fullName>
    </submittedName>
</protein>
<dbReference type="InterPro" id="IPR016039">
    <property type="entry name" value="Thiolase-like"/>
</dbReference>
<dbReference type="AlphaFoldDB" id="A0A418VRP2"/>
<evidence type="ECO:0000259" key="6">
    <source>
        <dbReference type="Pfam" id="PF02803"/>
    </source>
</evidence>
<dbReference type="SUPFAM" id="SSF53901">
    <property type="entry name" value="Thiolase-like"/>
    <property type="match status" value="2"/>
</dbReference>
<dbReference type="Pfam" id="PF02803">
    <property type="entry name" value="Thiolase_C"/>
    <property type="match status" value="1"/>
</dbReference>
<evidence type="ECO:0000256" key="3">
    <source>
        <dbReference type="ARBA" id="ARBA00023315"/>
    </source>
</evidence>
<reference evidence="7 8" key="1">
    <citation type="submission" date="2018-09" db="EMBL/GenBank/DDBJ databases">
        <authorList>
            <person name="Zhu H."/>
        </authorList>
    </citation>
    <scope>NUCLEOTIDE SEQUENCE [LARGE SCALE GENOMIC DNA]</scope>
    <source>
        <strain evidence="7 8">K2W22B-5</strain>
    </source>
</reference>
<gene>
    <name evidence="7" type="ORF">D3877_20155</name>
</gene>
<dbReference type="PIRSF" id="PIRSF000429">
    <property type="entry name" value="Ac-CoA_Ac_transf"/>
    <property type="match status" value="1"/>
</dbReference>
<dbReference type="InterPro" id="IPR020616">
    <property type="entry name" value="Thiolase_N"/>
</dbReference>
<proteinExistence type="inferred from homology"/>
<evidence type="ECO:0000256" key="1">
    <source>
        <dbReference type="ARBA" id="ARBA00010982"/>
    </source>
</evidence>
<feature type="domain" description="Thiolase N-terminal" evidence="5">
    <location>
        <begin position="6"/>
        <end position="253"/>
    </location>
</feature>
<organism evidence="7 8">
    <name type="scientific">Azospirillum cavernae</name>
    <dbReference type="NCBI Taxonomy" id="2320860"/>
    <lineage>
        <taxon>Bacteria</taxon>
        <taxon>Pseudomonadati</taxon>
        <taxon>Pseudomonadota</taxon>
        <taxon>Alphaproteobacteria</taxon>
        <taxon>Rhodospirillales</taxon>
        <taxon>Azospirillaceae</taxon>
        <taxon>Azospirillum</taxon>
    </lineage>
</organism>
<keyword evidence="2 4" id="KW-0808">Transferase</keyword>
<evidence type="ECO:0000256" key="2">
    <source>
        <dbReference type="ARBA" id="ARBA00022679"/>
    </source>
</evidence>
<accession>A0A418VRP2</accession>
<dbReference type="RefSeq" id="WP_119832600.1">
    <property type="nucleotide sequence ID" value="NZ_QYUL01000003.1"/>
</dbReference>
<dbReference type="PANTHER" id="PTHR18919">
    <property type="entry name" value="ACETYL-COA C-ACYLTRANSFERASE"/>
    <property type="match status" value="1"/>
</dbReference>
<dbReference type="NCBIfam" id="TIGR01930">
    <property type="entry name" value="AcCoA-C-Actrans"/>
    <property type="match status" value="1"/>
</dbReference>
<dbReference type="InterPro" id="IPR002155">
    <property type="entry name" value="Thiolase"/>
</dbReference>
<keyword evidence="3 4" id="KW-0012">Acyltransferase</keyword>
<dbReference type="Pfam" id="PF00108">
    <property type="entry name" value="Thiolase_N"/>
    <property type="match status" value="1"/>
</dbReference>
<dbReference type="PANTHER" id="PTHR18919:SF134">
    <property type="entry name" value="BETA-KETOACYL COA THIOLASE FADA3-RELATED"/>
    <property type="match status" value="1"/>
</dbReference>
<evidence type="ECO:0000259" key="5">
    <source>
        <dbReference type="Pfam" id="PF00108"/>
    </source>
</evidence>